<keyword evidence="9 14" id="KW-0275">Fatty acid biosynthesis</keyword>
<dbReference type="InterPro" id="IPR020841">
    <property type="entry name" value="PKS_Beta-ketoAc_synthase_dom"/>
</dbReference>
<dbReference type="AlphaFoldDB" id="A0A1I2RG08"/>
<evidence type="ECO:0000313" key="19">
    <source>
        <dbReference type="Proteomes" id="UP000199337"/>
    </source>
</evidence>
<dbReference type="Proteomes" id="UP000199337">
    <property type="component" value="Unassembled WGS sequence"/>
</dbReference>
<evidence type="ECO:0000256" key="6">
    <source>
        <dbReference type="ARBA" id="ARBA00022679"/>
    </source>
</evidence>
<dbReference type="InterPro" id="IPR014031">
    <property type="entry name" value="Ketoacyl_synth_C"/>
</dbReference>
<evidence type="ECO:0000256" key="1">
    <source>
        <dbReference type="ARBA" id="ARBA00005194"/>
    </source>
</evidence>
<keyword evidence="19" id="KW-1185">Reference proteome</keyword>
<evidence type="ECO:0000256" key="12">
    <source>
        <dbReference type="ARBA" id="ARBA00047318"/>
    </source>
</evidence>
<evidence type="ECO:0000256" key="13">
    <source>
        <dbReference type="ARBA" id="ARBA00047659"/>
    </source>
</evidence>
<dbReference type="PANTHER" id="PTHR11712:SF336">
    <property type="entry name" value="3-OXOACYL-[ACYL-CARRIER-PROTEIN] SYNTHASE, MITOCHONDRIAL"/>
    <property type="match status" value="1"/>
</dbReference>
<dbReference type="SMART" id="SM00825">
    <property type="entry name" value="PKS_KS"/>
    <property type="match status" value="1"/>
</dbReference>
<dbReference type="InterPro" id="IPR018201">
    <property type="entry name" value="Ketoacyl_synth_AS"/>
</dbReference>
<evidence type="ECO:0000256" key="2">
    <source>
        <dbReference type="ARBA" id="ARBA00008467"/>
    </source>
</evidence>
<evidence type="ECO:0000256" key="7">
    <source>
        <dbReference type="ARBA" id="ARBA00022832"/>
    </source>
</evidence>
<dbReference type="NCBIfam" id="TIGR03150">
    <property type="entry name" value="fabF"/>
    <property type="match status" value="1"/>
</dbReference>
<gene>
    <name evidence="18" type="ORF">SAMN05660649_01552</name>
</gene>
<dbReference type="InterPro" id="IPR000794">
    <property type="entry name" value="Beta-ketoacyl_synthase"/>
</dbReference>
<keyword evidence="6 14" id="KW-0808">Transferase</keyword>
<accession>A0A1I2RG08</accession>
<dbReference type="PIRSF" id="PIRSF000447">
    <property type="entry name" value="KAS_II"/>
    <property type="match status" value="1"/>
</dbReference>
<evidence type="ECO:0000256" key="10">
    <source>
        <dbReference type="ARBA" id="ARBA00023315"/>
    </source>
</evidence>
<evidence type="ECO:0000259" key="17">
    <source>
        <dbReference type="PROSITE" id="PS52004"/>
    </source>
</evidence>
<dbReference type="Pfam" id="PF00109">
    <property type="entry name" value="ketoacyl-synt"/>
    <property type="match status" value="1"/>
</dbReference>
<keyword evidence="8" id="KW-0443">Lipid metabolism</keyword>
<evidence type="ECO:0000256" key="14">
    <source>
        <dbReference type="PIRNR" id="PIRNR000447"/>
    </source>
</evidence>
<dbReference type="EMBL" id="FOOX01000004">
    <property type="protein sequence ID" value="SFG39625.1"/>
    <property type="molecule type" value="Genomic_DNA"/>
</dbReference>
<evidence type="ECO:0000313" key="18">
    <source>
        <dbReference type="EMBL" id="SFG39625.1"/>
    </source>
</evidence>
<evidence type="ECO:0000256" key="16">
    <source>
        <dbReference type="RuleBase" id="RU003694"/>
    </source>
</evidence>
<dbReference type="FunFam" id="3.40.47.10:FF:000009">
    <property type="entry name" value="3-oxoacyl-[acyl-carrier-protein] synthase 2"/>
    <property type="match status" value="1"/>
</dbReference>
<organism evidence="18 19">
    <name type="scientific">Desulfotruncus arcticus DSM 17038</name>
    <dbReference type="NCBI Taxonomy" id="1121424"/>
    <lineage>
        <taxon>Bacteria</taxon>
        <taxon>Bacillati</taxon>
        <taxon>Bacillota</taxon>
        <taxon>Clostridia</taxon>
        <taxon>Eubacteriales</taxon>
        <taxon>Desulfallaceae</taxon>
        <taxon>Desulfotruncus</taxon>
    </lineage>
</organism>
<dbReference type="InterPro" id="IPR017568">
    <property type="entry name" value="3-oxoacyl-ACP_synth-2"/>
</dbReference>
<dbReference type="PROSITE" id="PS00606">
    <property type="entry name" value="KS3_1"/>
    <property type="match status" value="1"/>
</dbReference>
<keyword evidence="7" id="KW-0276">Fatty acid metabolism</keyword>
<evidence type="ECO:0000256" key="15">
    <source>
        <dbReference type="PIRSR" id="PIRSR000447-1"/>
    </source>
</evidence>
<dbReference type="UniPathway" id="UPA00094"/>
<dbReference type="EC" id="2.3.1.179" evidence="3 14"/>
<name>A0A1I2RG08_9FIRM</name>
<sequence length="423" mass="44322">MTNKRAVITGIGVVTPLGNSLEAFWSNLVEGKSGVGPITHFDTKDYTSTIAAEVKDFNPKDFVAHKEARRMDRFTHFALAATAMAVENAGLNIDKINRDRSAVILGTGVGGLQTLEDQHKVMLDRGPDRVSPFFIPMMIANMGAGQIAIKYGLRGCNITTTSACASSTNAVGEAFKLIQRGQADVVISGGAEAPVTPLAVAGFCSMKALSTRNDDPAGASRPFDAGRDGFVIGEGSVILVLEEMEHALARGADILAEITGYGASCDAYHITAPDPEGSGAALAMKMAIQDAGIQPAGIDYINAHGTSTPLNDKLETVAIKEVFGEYAYKVAVSSTKSMTGHLLGAAGGLEAAVCVLAINRGIIPPTINLETPDPECDLDYVPNTARKAGIAVALTNSIGFGGHNATLIFERFNLERAAAERVL</sequence>
<proteinExistence type="inferred from homology"/>
<evidence type="ECO:0000256" key="3">
    <source>
        <dbReference type="ARBA" id="ARBA00012356"/>
    </source>
</evidence>
<dbReference type="CDD" id="cd00834">
    <property type="entry name" value="KAS_I_II"/>
    <property type="match status" value="1"/>
</dbReference>
<dbReference type="GO" id="GO:0005829">
    <property type="term" value="C:cytosol"/>
    <property type="evidence" value="ECO:0007669"/>
    <property type="project" value="TreeGrafter"/>
</dbReference>
<evidence type="ECO:0000256" key="5">
    <source>
        <dbReference type="ARBA" id="ARBA00022516"/>
    </source>
</evidence>
<feature type="domain" description="Ketosynthase family 3 (KS3)" evidence="17">
    <location>
        <begin position="3"/>
        <end position="411"/>
    </location>
</feature>
<dbReference type="InterPro" id="IPR016039">
    <property type="entry name" value="Thiolase-like"/>
</dbReference>
<evidence type="ECO:0000256" key="8">
    <source>
        <dbReference type="ARBA" id="ARBA00023098"/>
    </source>
</evidence>
<dbReference type="PANTHER" id="PTHR11712">
    <property type="entry name" value="POLYKETIDE SYNTHASE-RELATED"/>
    <property type="match status" value="1"/>
</dbReference>
<evidence type="ECO:0000256" key="4">
    <source>
        <dbReference type="ARBA" id="ARBA00014657"/>
    </source>
</evidence>
<dbReference type="PROSITE" id="PS52004">
    <property type="entry name" value="KS3_2"/>
    <property type="match status" value="1"/>
</dbReference>
<evidence type="ECO:0000256" key="11">
    <source>
        <dbReference type="ARBA" id="ARBA00024006"/>
    </source>
</evidence>
<feature type="active site" description="For beta-ketoacyl synthase activity" evidence="15">
    <location>
        <position position="164"/>
    </location>
</feature>
<reference evidence="19" key="1">
    <citation type="submission" date="2016-10" db="EMBL/GenBank/DDBJ databases">
        <authorList>
            <person name="Varghese N."/>
            <person name="Submissions S."/>
        </authorList>
    </citation>
    <scope>NUCLEOTIDE SEQUENCE [LARGE SCALE GENOMIC DNA]</scope>
    <source>
        <strain evidence="19">DSM 17038</strain>
    </source>
</reference>
<dbReference type="Pfam" id="PF02801">
    <property type="entry name" value="Ketoacyl-synt_C"/>
    <property type="match status" value="1"/>
</dbReference>
<comment type="catalytic activity">
    <reaction evidence="13 14">
        <text>a fatty acyl-[ACP] + malonyl-[ACP] + H(+) = a 3-oxoacyl-[ACP] + holo-[ACP] + CO2</text>
        <dbReference type="Rhea" id="RHEA:22836"/>
        <dbReference type="Rhea" id="RHEA-COMP:9623"/>
        <dbReference type="Rhea" id="RHEA-COMP:9685"/>
        <dbReference type="Rhea" id="RHEA-COMP:9916"/>
        <dbReference type="Rhea" id="RHEA-COMP:14125"/>
        <dbReference type="ChEBI" id="CHEBI:15378"/>
        <dbReference type="ChEBI" id="CHEBI:16526"/>
        <dbReference type="ChEBI" id="CHEBI:64479"/>
        <dbReference type="ChEBI" id="CHEBI:78449"/>
        <dbReference type="ChEBI" id="CHEBI:78776"/>
        <dbReference type="ChEBI" id="CHEBI:138651"/>
    </reaction>
</comment>
<dbReference type="GO" id="GO:0006633">
    <property type="term" value="P:fatty acid biosynthetic process"/>
    <property type="evidence" value="ECO:0007669"/>
    <property type="project" value="UniProtKB-UniRule"/>
</dbReference>
<keyword evidence="10 14" id="KW-0012">Acyltransferase</keyword>
<comment type="catalytic activity">
    <reaction evidence="12 14">
        <text>(9Z)-hexadecenoyl-[ACP] + malonyl-[ACP] + H(+) = 3-oxo-(11Z)-octadecenoyl-[ACP] + holo-[ACP] + CO2</text>
        <dbReference type="Rhea" id="RHEA:55040"/>
        <dbReference type="Rhea" id="RHEA-COMP:9623"/>
        <dbReference type="Rhea" id="RHEA-COMP:9685"/>
        <dbReference type="Rhea" id="RHEA-COMP:10800"/>
        <dbReference type="Rhea" id="RHEA-COMP:14074"/>
        <dbReference type="ChEBI" id="CHEBI:15378"/>
        <dbReference type="ChEBI" id="CHEBI:16526"/>
        <dbReference type="ChEBI" id="CHEBI:64479"/>
        <dbReference type="ChEBI" id="CHEBI:78449"/>
        <dbReference type="ChEBI" id="CHEBI:83989"/>
        <dbReference type="ChEBI" id="CHEBI:138538"/>
        <dbReference type="EC" id="2.3.1.179"/>
    </reaction>
</comment>
<dbReference type="NCBIfam" id="NF004970">
    <property type="entry name" value="PRK06333.1"/>
    <property type="match status" value="1"/>
</dbReference>
<dbReference type="RefSeq" id="WP_238456353.1">
    <property type="nucleotide sequence ID" value="NZ_FOOX01000004.1"/>
</dbReference>
<dbReference type="STRING" id="341036.SAMN05660649_01552"/>
<comment type="function">
    <text evidence="11 14">Involved in the type II fatty acid elongation cycle. Catalyzes the elongation of a wide range of acyl-ACP by the addition of two carbons from malonyl-ACP to an acyl acceptor. Can efficiently catalyze the conversion of palmitoleoyl-ACP (cis-hexadec-9-enoyl-ACP) to cis-vaccenoyl-ACP (cis-octadec-11-enoyl-ACP), an essential step in the thermal regulation of fatty acid composition.</text>
</comment>
<dbReference type="NCBIfam" id="NF005589">
    <property type="entry name" value="PRK07314.1"/>
    <property type="match status" value="1"/>
</dbReference>
<evidence type="ECO:0000256" key="9">
    <source>
        <dbReference type="ARBA" id="ARBA00023160"/>
    </source>
</evidence>
<dbReference type="SUPFAM" id="SSF53901">
    <property type="entry name" value="Thiolase-like"/>
    <property type="match status" value="2"/>
</dbReference>
<protein>
    <recommendedName>
        <fullName evidence="4 14">3-oxoacyl-[acyl-carrier-protein] synthase 2</fullName>
        <ecNumber evidence="3 14">2.3.1.179</ecNumber>
    </recommendedName>
</protein>
<comment type="similarity">
    <text evidence="2 14 16">Belongs to the thiolase-like superfamily. Beta-ketoacyl-ACP synthases family.</text>
</comment>
<comment type="pathway">
    <text evidence="1 14">Lipid metabolism; fatty acid biosynthesis.</text>
</comment>
<keyword evidence="5 14" id="KW-0444">Lipid biosynthesis</keyword>
<dbReference type="GO" id="GO:0004315">
    <property type="term" value="F:3-oxoacyl-[acyl-carrier-protein] synthase activity"/>
    <property type="evidence" value="ECO:0007669"/>
    <property type="project" value="UniProtKB-UniRule"/>
</dbReference>
<dbReference type="InterPro" id="IPR014030">
    <property type="entry name" value="Ketoacyl_synth_N"/>
</dbReference>
<dbReference type="Gene3D" id="3.40.47.10">
    <property type="match status" value="1"/>
</dbReference>